<organism evidence="1 2">
    <name type="scientific">Cuscuta europaea</name>
    <name type="common">European dodder</name>
    <dbReference type="NCBI Taxonomy" id="41803"/>
    <lineage>
        <taxon>Eukaryota</taxon>
        <taxon>Viridiplantae</taxon>
        <taxon>Streptophyta</taxon>
        <taxon>Embryophyta</taxon>
        <taxon>Tracheophyta</taxon>
        <taxon>Spermatophyta</taxon>
        <taxon>Magnoliopsida</taxon>
        <taxon>eudicotyledons</taxon>
        <taxon>Gunneridae</taxon>
        <taxon>Pentapetalae</taxon>
        <taxon>asterids</taxon>
        <taxon>lamiids</taxon>
        <taxon>Solanales</taxon>
        <taxon>Convolvulaceae</taxon>
        <taxon>Cuscuteae</taxon>
        <taxon>Cuscuta</taxon>
        <taxon>Cuscuta subgen. Cuscuta</taxon>
    </lineage>
</organism>
<dbReference type="OrthoDB" id="1322150at2759"/>
<sequence length="151" mass="17437">MYLDFDDTRLIRILKYPISNFVLEIFFVSISIVDWPETLLDFLIRVAHHRCYQSCSQSCSSEKPSDLGTRVGIRGRHQSFNKRASSDLLILSRIRRYIPTAVKLTGNTLTARSHSTETWYCTRIKCSINAVRTKRYLKVMIDHAGILSPPK</sequence>
<name>A0A9P0YGJ2_CUSEU</name>
<protein>
    <submittedName>
        <fullName evidence="1">Uncharacterized protein</fullName>
    </submittedName>
</protein>
<dbReference type="EMBL" id="CAMAPE010000002">
    <property type="protein sequence ID" value="CAH9053227.1"/>
    <property type="molecule type" value="Genomic_DNA"/>
</dbReference>
<comment type="caution">
    <text evidence="1">The sequence shown here is derived from an EMBL/GenBank/DDBJ whole genome shotgun (WGS) entry which is preliminary data.</text>
</comment>
<proteinExistence type="predicted"/>
<dbReference type="AlphaFoldDB" id="A0A9P0YGJ2"/>
<accession>A0A9P0YGJ2</accession>
<evidence type="ECO:0000313" key="1">
    <source>
        <dbReference type="EMBL" id="CAH9053227.1"/>
    </source>
</evidence>
<dbReference type="Proteomes" id="UP001152484">
    <property type="component" value="Unassembled WGS sequence"/>
</dbReference>
<evidence type="ECO:0000313" key="2">
    <source>
        <dbReference type="Proteomes" id="UP001152484"/>
    </source>
</evidence>
<reference evidence="1" key="1">
    <citation type="submission" date="2022-07" db="EMBL/GenBank/DDBJ databases">
        <authorList>
            <person name="Macas J."/>
            <person name="Novak P."/>
            <person name="Neumann P."/>
        </authorList>
    </citation>
    <scope>NUCLEOTIDE SEQUENCE</scope>
</reference>
<keyword evidence="2" id="KW-1185">Reference proteome</keyword>
<gene>
    <name evidence="1" type="ORF">CEURO_LOCUS470</name>
</gene>